<gene>
    <name evidence="2" type="ORF">K1Y79_13145</name>
</gene>
<evidence type="ECO:0000313" key="3">
    <source>
        <dbReference type="Proteomes" id="UP000812961"/>
    </source>
</evidence>
<dbReference type="Proteomes" id="UP000812961">
    <property type="component" value="Unassembled WGS sequence"/>
</dbReference>
<evidence type="ECO:0000256" key="1">
    <source>
        <dbReference type="SAM" id="MobiDB-lite"/>
    </source>
</evidence>
<feature type="region of interest" description="Disordered" evidence="1">
    <location>
        <begin position="109"/>
        <end position="147"/>
    </location>
</feature>
<dbReference type="EMBL" id="JAICCF010000002">
    <property type="protein sequence ID" value="MBW8685276.1"/>
    <property type="molecule type" value="Genomic_DNA"/>
</dbReference>
<name>A0ABS7GD62_9BACT</name>
<proteinExistence type="predicted"/>
<organism evidence="2 3">
    <name type="scientific">Chitinophaga rhizophila</name>
    <dbReference type="NCBI Taxonomy" id="2866212"/>
    <lineage>
        <taxon>Bacteria</taxon>
        <taxon>Pseudomonadati</taxon>
        <taxon>Bacteroidota</taxon>
        <taxon>Chitinophagia</taxon>
        <taxon>Chitinophagales</taxon>
        <taxon>Chitinophagaceae</taxon>
        <taxon>Chitinophaga</taxon>
    </lineage>
</organism>
<sequence length="458" mass="49741">MFKKAIYFPFLIGMAQLPVVTKAQLNKEKGAKHIVVNATSIRVADLLGLLSRETDLEFSFNSKKLSPSRVITVTRHDQTLSAWLMELEKTTGIHVRVKDDHIILQDTPPAAHATATRNTTAKTTAVANNAPAKKNSIAPDKSGQGTSVMTAVPKQERVTPAPVINRQAAAAAQTTKSQLNGDKHIADTQLQREEQVRNTAADHAAIASGSNSTPTGHSVVAEDAVTASVPSAYLSGTAQDVPAREEIRLLPAHELATPDRQIDLTNSKSVNEVKAIVTADTVKPGNDNTGVTARPLRALTKMEFGLLGAGIAYELPVGQKFVIEFASGIGGGYDVWNGGVSYELSPLSPSIYLSVNPRYYYNRDKRARKNRTDFLNAGNYWGVRFKYTSPSIGDYGAARDALLMNVHWGMQRSIGGKWILNGHAGLGLGWDLPSFEDPQIYPALEFKISYVLNKKRNL</sequence>
<dbReference type="RefSeq" id="WP_220250521.1">
    <property type="nucleotide sequence ID" value="NZ_JAICCF010000002.1"/>
</dbReference>
<accession>A0ABS7GD62</accession>
<keyword evidence="3" id="KW-1185">Reference proteome</keyword>
<protein>
    <submittedName>
        <fullName evidence="2">Uncharacterized protein</fullName>
    </submittedName>
</protein>
<reference evidence="2 3" key="1">
    <citation type="submission" date="2021-08" db="EMBL/GenBank/DDBJ databases">
        <title>The genome sequence of Chitinophaga sp. B61.</title>
        <authorList>
            <person name="Zhang X."/>
        </authorList>
    </citation>
    <scope>NUCLEOTIDE SEQUENCE [LARGE SCALE GENOMIC DNA]</scope>
    <source>
        <strain evidence="2 3">B61</strain>
    </source>
</reference>
<evidence type="ECO:0000313" key="2">
    <source>
        <dbReference type="EMBL" id="MBW8685276.1"/>
    </source>
</evidence>
<feature type="compositionally biased region" description="Low complexity" evidence="1">
    <location>
        <begin position="109"/>
        <end position="134"/>
    </location>
</feature>
<comment type="caution">
    <text evidence="2">The sequence shown here is derived from an EMBL/GenBank/DDBJ whole genome shotgun (WGS) entry which is preliminary data.</text>
</comment>